<gene>
    <name evidence="1" type="ORF">AVDCRST_MAG93-2093</name>
</gene>
<dbReference type="EMBL" id="CADCTR010000712">
    <property type="protein sequence ID" value="CAA9258832.1"/>
    <property type="molecule type" value="Genomic_DNA"/>
</dbReference>
<dbReference type="InterPro" id="IPR027417">
    <property type="entry name" value="P-loop_NTPase"/>
</dbReference>
<evidence type="ECO:0008006" key="2">
    <source>
        <dbReference type="Google" id="ProtNLM"/>
    </source>
</evidence>
<organism evidence="1">
    <name type="scientific">uncultured Chloroflexia bacterium</name>
    <dbReference type="NCBI Taxonomy" id="1672391"/>
    <lineage>
        <taxon>Bacteria</taxon>
        <taxon>Bacillati</taxon>
        <taxon>Chloroflexota</taxon>
        <taxon>Chloroflexia</taxon>
        <taxon>environmental samples</taxon>
    </lineage>
</organism>
<sequence>MLPVPVLDQRDLPHASQFGETRKRNAFMDSRPVVYLICGFIGAGKTTFAKKLEEKTGAVRITKDEWSVRLIGTDPTIDGYEEWDDKICELSRDVAFQIAGRGMDVIIDEGFWEKEQRDEMRRRTDAIGGKAVMYYVETPFETIRQRVAGRNKNLTKDSFEISLEVLEKYLPFWQPPGEDEDYLLAAELDQDWTKVVLR</sequence>
<dbReference type="AlphaFoldDB" id="A0A6J4ISH0"/>
<proteinExistence type="predicted"/>
<protein>
    <recommendedName>
        <fullName evidence="2">ATP-binding protein</fullName>
    </recommendedName>
</protein>
<accession>A0A6J4ISH0</accession>
<dbReference type="SUPFAM" id="SSF52540">
    <property type="entry name" value="P-loop containing nucleoside triphosphate hydrolases"/>
    <property type="match status" value="1"/>
</dbReference>
<dbReference type="Gene3D" id="3.40.50.300">
    <property type="entry name" value="P-loop containing nucleotide triphosphate hydrolases"/>
    <property type="match status" value="1"/>
</dbReference>
<evidence type="ECO:0000313" key="1">
    <source>
        <dbReference type="EMBL" id="CAA9258832.1"/>
    </source>
</evidence>
<name>A0A6J4ISH0_9CHLR</name>
<reference evidence="1" key="1">
    <citation type="submission" date="2020-02" db="EMBL/GenBank/DDBJ databases">
        <authorList>
            <person name="Meier V. D."/>
        </authorList>
    </citation>
    <scope>NUCLEOTIDE SEQUENCE</scope>
    <source>
        <strain evidence="1">AVDCRST_MAG93</strain>
    </source>
</reference>
<dbReference type="Pfam" id="PF13671">
    <property type="entry name" value="AAA_33"/>
    <property type="match status" value="1"/>
</dbReference>